<keyword evidence="6 10" id="KW-0067">ATP-binding</keyword>
<name>A0A0D5LWJ4_MAREN</name>
<dbReference type="Pfam" id="PF00005">
    <property type="entry name" value="ABC_tran"/>
    <property type="match status" value="1"/>
</dbReference>
<dbReference type="InterPro" id="IPR003593">
    <property type="entry name" value="AAA+_ATPase"/>
</dbReference>
<evidence type="ECO:0000256" key="6">
    <source>
        <dbReference type="ARBA" id="ARBA00022840"/>
    </source>
</evidence>
<evidence type="ECO:0000259" key="9">
    <source>
        <dbReference type="PROSITE" id="PS50893"/>
    </source>
</evidence>
<dbReference type="KEGG" id="mey:TM49_12400"/>
<keyword evidence="8" id="KW-0472">Membrane</keyword>
<dbReference type="GO" id="GO:0005524">
    <property type="term" value="F:ATP binding"/>
    <property type="evidence" value="ECO:0007669"/>
    <property type="project" value="UniProtKB-KW"/>
</dbReference>
<dbReference type="InterPro" id="IPR030679">
    <property type="entry name" value="ABC_ATPase_HisP-typ"/>
</dbReference>
<dbReference type="AlphaFoldDB" id="A0A0D5LWJ4"/>
<keyword evidence="5" id="KW-0547">Nucleotide-binding</keyword>
<protein>
    <submittedName>
        <fullName evidence="10">Arginine ABC transporter ATP-binding protein</fullName>
    </submittedName>
</protein>
<dbReference type="EMBL" id="CP010803">
    <property type="protein sequence ID" value="AJY48172.1"/>
    <property type="molecule type" value="Genomic_DNA"/>
</dbReference>
<keyword evidence="11" id="KW-1185">Reference proteome</keyword>
<gene>
    <name evidence="10" type="ORF">TM49_12400</name>
</gene>
<dbReference type="GO" id="GO:0005886">
    <property type="term" value="C:plasma membrane"/>
    <property type="evidence" value="ECO:0007669"/>
    <property type="project" value="UniProtKB-SubCell"/>
</dbReference>
<evidence type="ECO:0000256" key="7">
    <source>
        <dbReference type="ARBA" id="ARBA00022970"/>
    </source>
</evidence>
<proteinExistence type="inferred from homology"/>
<organism evidence="10 11">
    <name type="scientific">Martelella endophytica</name>
    <dbReference type="NCBI Taxonomy" id="1486262"/>
    <lineage>
        <taxon>Bacteria</taxon>
        <taxon>Pseudomonadati</taxon>
        <taxon>Pseudomonadota</taxon>
        <taxon>Alphaproteobacteria</taxon>
        <taxon>Hyphomicrobiales</taxon>
        <taxon>Aurantimonadaceae</taxon>
        <taxon>Martelella</taxon>
    </lineage>
</organism>
<dbReference type="PIRSF" id="PIRSF039085">
    <property type="entry name" value="ABC_ATPase_HisP"/>
    <property type="match status" value="1"/>
</dbReference>
<evidence type="ECO:0000313" key="10">
    <source>
        <dbReference type="EMBL" id="AJY48172.1"/>
    </source>
</evidence>
<comment type="subcellular location">
    <subcellularLocation>
        <location evidence="1">Cell membrane</location>
        <topology evidence="1">Peripheral membrane protein</topology>
    </subcellularLocation>
</comment>
<dbReference type="GO" id="GO:0015424">
    <property type="term" value="F:ABC-type amino acid transporter activity"/>
    <property type="evidence" value="ECO:0007669"/>
    <property type="project" value="InterPro"/>
</dbReference>
<evidence type="ECO:0000256" key="4">
    <source>
        <dbReference type="ARBA" id="ARBA00022475"/>
    </source>
</evidence>
<dbReference type="SUPFAM" id="SSF52540">
    <property type="entry name" value="P-loop containing nucleoside triphosphate hydrolases"/>
    <property type="match status" value="1"/>
</dbReference>
<dbReference type="InterPro" id="IPR027417">
    <property type="entry name" value="P-loop_NTPase"/>
</dbReference>
<evidence type="ECO:0000313" key="11">
    <source>
        <dbReference type="Proteomes" id="UP000032611"/>
    </source>
</evidence>
<reference evidence="10 11" key="1">
    <citation type="journal article" date="2015" name="Genome Announc.">
        <title>Complete genome sequence of Martelella endophytica YC6887, which has antifungal activity associated with a halophyte.</title>
        <authorList>
            <person name="Khan A."/>
            <person name="Khan H."/>
            <person name="Chung E.J."/>
            <person name="Hossain M.T."/>
            <person name="Chung Y.R."/>
        </authorList>
    </citation>
    <scope>NUCLEOTIDE SEQUENCE [LARGE SCALE GENOMIC DNA]</scope>
    <source>
        <strain evidence="10">YC6887</strain>
    </source>
</reference>
<keyword evidence="4" id="KW-1003">Cell membrane</keyword>
<evidence type="ECO:0000256" key="8">
    <source>
        <dbReference type="ARBA" id="ARBA00023136"/>
    </source>
</evidence>
<keyword evidence="3" id="KW-0813">Transport</keyword>
<dbReference type="PROSITE" id="PS00211">
    <property type="entry name" value="ABC_TRANSPORTER_1"/>
    <property type="match status" value="1"/>
</dbReference>
<dbReference type="InterPro" id="IPR003439">
    <property type="entry name" value="ABC_transporter-like_ATP-bd"/>
</dbReference>
<dbReference type="PATRIC" id="fig|1486262.3.peg.2565"/>
<dbReference type="InterPro" id="IPR050086">
    <property type="entry name" value="MetN_ABC_transporter-like"/>
</dbReference>
<dbReference type="CDD" id="cd03262">
    <property type="entry name" value="ABC_HisP_GlnQ"/>
    <property type="match status" value="1"/>
</dbReference>
<dbReference type="Proteomes" id="UP000032611">
    <property type="component" value="Chromosome"/>
</dbReference>
<dbReference type="STRING" id="1486262.TM49_12400"/>
<dbReference type="InterPro" id="IPR017871">
    <property type="entry name" value="ABC_transporter-like_CS"/>
</dbReference>
<evidence type="ECO:0000256" key="5">
    <source>
        <dbReference type="ARBA" id="ARBA00022741"/>
    </source>
</evidence>
<evidence type="ECO:0000256" key="1">
    <source>
        <dbReference type="ARBA" id="ARBA00004202"/>
    </source>
</evidence>
<dbReference type="HOGENOM" id="CLU_000604_1_22_5"/>
<keyword evidence="7" id="KW-0029">Amino-acid transport</keyword>
<comment type="similarity">
    <text evidence="2">Belongs to the ABC transporter superfamily.</text>
</comment>
<dbReference type="PROSITE" id="PS50893">
    <property type="entry name" value="ABC_TRANSPORTER_2"/>
    <property type="match status" value="1"/>
</dbReference>
<dbReference type="GO" id="GO:0016887">
    <property type="term" value="F:ATP hydrolysis activity"/>
    <property type="evidence" value="ECO:0007669"/>
    <property type="project" value="InterPro"/>
</dbReference>
<evidence type="ECO:0000256" key="3">
    <source>
        <dbReference type="ARBA" id="ARBA00022448"/>
    </source>
</evidence>
<sequence>MLEVAGIEKQLGSQHVLRGIDFSVSRGEVLAIIGASGSGKSTLLRCLNLLIRPDDGAIIWKGKEVGWRTVGDKRIPAREKDLLSFRTEISMVFQSYNLFPHMSAIQNIVEAPVRVLKRNPAEARDVAEKLLEKVRLSHRADAYPHEMSGGEQQRVAIARALAMKPEVLLFDEVTSALDPELKGEVLGVMRDLASEGMTMISVSHEMGFVRNVADRVIFMHKGKVREVGDPKIILENPQTAELRSFVETVAD</sequence>
<dbReference type="Gene3D" id="3.40.50.300">
    <property type="entry name" value="P-loop containing nucleotide triphosphate hydrolases"/>
    <property type="match status" value="1"/>
</dbReference>
<feature type="domain" description="ABC transporter" evidence="9">
    <location>
        <begin position="2"/>
        <end position="246"/>
    </location>
</feature>
<dbReference type="PANTHER" id="PTHR43166">
    <property type="entry name" value="AMINO ACID IMPORT ATP-BINDING PROTEIN"/>
    <property type="match status" value="1"/>
</dbReference>
<dbReference type="PANTHER" id="PTHR43166:SF9">
    <property type="entry name" value="GLUTAMATE_ASPARTATE IMPORT ATP-BINDING PROTEIN GLTL"/>
    <property type="match status" value="1"/>
</dbReference>
<accession>A0A0D5LWJ4</accession>
<dbReference type="SMART" id="SM00382">
    <property type="entry name" value="AAA"/>
    <property type="match status" value="1"/>
</dbReference>
<evidence type="ECO:0000256" key="2">
    <source>
        <dbReference type="ARBA" id="ARBA00005417"/>
    </source>
</evidence>